<accession>A0A2G6KBM7</accession>
<reference evidence="3 4" key="1">
    <citation type="submission" date="2017-10" db="EMBL/GenBank/DDBJ databases">
        <title>Novel microbial diversity and functional potential in the marine mammal oral microbiome.</title>
        <authorList>
            <person name="Dudek N.K."/>
            <person name="Sun C.L."/>
            <person name="Burstein D."/>
            <person name="Kantor R.S."/>
            <person name="Aliaga Goltsman D.S."/>
            <person name="Bik E.M."/>
            <person name="Thomas B.C."/>
            <person name="Banfield J.F."/>
            <person name="Relman D.A."/>
        </authorList>
    </citation>
    <scope>NUCLEOTIDE SEQUENCE [LARGE SCALE GENOMIC DNA]</scope>
    <source>
        <strain evidence="3">DOLJORAL78_47_16</strain>
    </source>
</reference>
<dbReference type="EMBL" id="PDSK01000104">
    <property type="protein sequence ID" value="PIE33035.1"/>
    <property type="molecule type" value="Genomic_DNA"/>
</dbReference>
<evidence type="ECO:0000256" key="1">
    <source>
        <dbReference type="SAM" id="MobiDB-lite"/>
    </source>
</evidence>
<feature type="compositionally biased region" description="Polar residues" evidence="1">
    <location>
        <begin position="38"/>
        <end position="52"/>
    </location>
</feature>
<dbReference type="InterPro" id="IPR045618">
    <property type="entry name" value="DUF6444"/>
</dbReference>
<feature type="domain" description="DUF6444" evidence="2">
    <location>
        <begin position="13"/>
        <end position="80"/>
    </location>
</feature>
<evidence type="ECO:0000259" key="2">
    <source>
        <dbReference type="Pfam" id="PF20042"/>
    </source>
</evidence>
<comment type="caution">
    <text evidence="3">The sequence shown here is derived from an EMBL/GenBank/DDBJ whole genome shotgun (WGS) entry which is preliminary data.</text>
</comment>
<dbReference type="AlphaFoldDB" id="A0A2G6KBM7"/>
<evidence type="ECO:0000313" key="3">
    <source>
        <dbReference type="EMBL" id="PIE33035.1"/>
    </source>
</evidence>
<feature type="region of interest" description="Disordered" evidence="1">
    <location>
        <begin position="35"/>
        <end position="79"/>
    </location>
</feature>
<proteinExistence type="predicted"/>
<organism evidence="3 4">
    <name type="scientific">candidate division KSB3 bacterium</name>
    <dbReference type="NCBI Taxonomy" id="2044937"/>
    <lineage>
        <taxon>Bacteria</taxon>
        <taxon>candidate division KSB3</taxon>
    </lineage>
</organism>
<sequence length="163" mass="18226">MCQLSVHTAAPKLEELVQTLLEENQRLHHRITELESKLAQTRKNSRTSSKPPSSDMVKPLKTSKQPKTSGCRKAEGHPTKHERAAFILEQLDQRHEYTVDNCPSALEATEKVPRIIQQGEIQKIPFTLKSIAVMCIGVPSVEPYSMRPCPLMVVSKAACSARN</sequence>
<dbReference type="Proteomes" id="UP000230821">
    <property type="component" value="Unassembled WGS sequence"/>
</dbReference>
<protein>
    <recommendedName>
        <fullName evidence="2">DUF6444 domain-containing protein</fullName>
    </recommendedName>
</protein>
<gene>
    <name evidence="3" type="ORF">CSA56_13350</name>
</gene>
<evidence type="ECO:0000313" key="4">
    <source>
        <dbReference type="Proteomes" id="UP000230821"/>
    </source>
</evidence>
<dbReference type="Pfam" id="PF20042">
    <property type="entry name" value="DUF6444"/>
    <property type="match status" value="1"/>
</dbReference>
<name>A0A2G6KBM7_9BACT</name>